<dbReference type="EMBL" id="JARRAF010000032">
    <property type="protein sequence ID" value="MDK2126147.1"/>
    <property type="molecule type" value="Genomic_DNA"/>
</dbReference>
<dbReference type="InterPro" id="IPR047525">
    <property type="entry name" value="TfoX-like"/>
</dbReference>
<dbReference type="Gene3D" id="1.10.150.20">
    <property type="entry name" value="5' to 3' exonuclease, C-terminal subdomain"/>
    <property type="match status" value="1"/>
</dbReference>
<evidence type="ECO:0000313" key="3">
    <source>
        <dbReference type="Proteomes" id="UP001172778"/>
    </source>
</evidence>
<comment type="caution">
    <text evidence="2">The sequence shown here is derived from an EMBL/GenBank/DDBJ whole genome shotgun (WGS) entry which is preliminary data.</text>
</comment>
<accession>A0ABT7E5F8</accession>
<evidence type="ECO:0000313" key="2">
    <source>
        <dbReference type="EMBL" id="MDK2126147.1"/>
    </source>
</evidence>
<gene>
    <name evidence="2" type="ORF">PZA18_19060</name>
</gene>
<dbReference type="PANTHER" id="PTHR36121:SF1">
    <property type="entry name" value="PROTEIN SXY"/>
    <property type="match status" value="1"/>
</dbReference>
<sequence>MDKTVLIGDLKSLGPKSAHMLAEVGITTVAQLQQLGAVAVYVQVKQANPRASLNLLWALESALSGVPWQEVARLHRTSLLLALDEYLKGRITE</sequence>
<name>A0ABT7E5F8_9NEIS</name>
<protein>
    <submittedName>
        <fullName evidence="2">TfoX/Sxy family protein</fullName>
    </submittedName>
</protein>
<feature type="domain" description="TfoX C-terminal" evidence="1">
    <location>
        <begin position="7"/>
        <end position="81"/>
    </location>
</feature>
<evidence type="ECO:0000259" key="1">
    <source>
        <dbReference type="Pfam" id="PF04994"/>
    </source>
</evidence>
<dbReference type="Proteomes" id="UP001172778">
    <property type="component" value="Unassembled WGS sequence"/>
</dbReference>
<keyword evidence="3" id="KW-1185">Reference proteome</keyword>
<dbReference type="Pfam" id="PF04994">
    <property type="entry name" value="TfoX_C"/>
    <property type="match status" value="1"/>
</dbReference>
<dbReference type="PANTHER" id="PTHR36121">
    <property type="entry name" value="PROTEIN SXY"/>
    <property type="match status" value="1"/>
</dbReference>
<dbReference type="InterPro" id="IPR007077">
    <property type="entry name" value="TfoX_C"/>
</dbReference>
<proteinExistence type="predicted"/>
<reference evidence="2" key="1">
    <citation type="submission" date="2023-03" db="EMBL/GenBank/DDBJ databases">
        <title>Chitinimonas shenzhenensis gen. nov., sp. nov., a novel member of family Burkholderiaceae isolated from activated sludge collected in Shen Zhen, China.</title>
        <authorList>
            <person name="Wang X."/>
        </authorList>
    </citation>
    <scope>NUCLEOTIDE SEQUENCE</scope>
    <source>
        <strain evidence="2">DQS-5</strain>
    </source>
</reference>
<organism evidence="2 3">
    <name type="scientific">Parachitinimonas caeni</name>
    <dbReference type="NCBI Taxonomy" id="3031301"/>
    <lineage>
        <taxon>Bacteria</taxon>
        <taxon>Pseudomonadati</taxon>
        <taxon>Pseudomonadota</taxon>
        <taxon>Betaproteobacteria</taxon>
        <taxon>Neisseriales</taxon>
        <taxon>Chitinibacteraceae</taxon>
        <taxon>Parachitinimonas</taxon>
    </lineage>
</organism>
<dbReference type="RefSeq" id="WP_284102461.1">
    <property type="nucleotide sequence ID" value="NZ_JARRAF010000032.1"/>
</dbReference>